<dbReference type="EMBL" id="LT546645">
    <property type="protein sequence ID" value="SAI71660.1"/>
    <property type="molecule type" value="Genomic_DNA"/>
</dbReference>
<dbReference type="PANTHER" id="PTHR11895:SF176">
    <property type="entry name" value="AMIDASE AMID-RELATED"/>
    <property type="match status" value="1"/>
</dbReference>
<dbReference type="AlphaFoldDB" id="A0A157RPQ9"/>
<dbReference type="InterPro" id="IPR036928">
    <property type="entry name" value="AS_sf"/>
</dbReference>
<name>A0A157RPQ9_9BORD</name>
<dbReference type="GO" id="GO:0004040">
    <property type="term" value="F:amidase activity"/>
    <property type="evidence" value="ECO:0007669"/>
    <property type="project" value="UniProtKB-EC"/>
</dbReference>
<organism evidence="2 3">
    <name type="scientific">Bordetella trematum</name>
    <dbReference type="NCBI Taxonomy" id="123899"/>
    <lineage>
        <taxon>Bacteria</taxon>
        <taxon>Pseudomonadati</taxon>
        <taxon>Pseudomonadota</taxon>
        <taxon>Betaproteobacteria</taxon>
        <taxon>Burkholderiales</taxon>
        <taxon>Alcaligenaceae</taxon>
        <taxon>Bordetella</taxon>
    </lineage>
</organism>
<evidence type="ECO:0000313" key="3">
    <source>
        <dbReference type="Proteomes" id="UP000076825"/>
    </source>
</evidence>
<dbReference type="STRING" id="123899.SAMEA3906487_02864"/>
<sequence>MPAATCGLIGLKPTRGLLPSDGVAALAPTLDTVGLVGRDALDTAYVYASLLSPGSAEPDLPKHASEIEAAVSRSRHWRIASALSADETRNDVLAATTAFEQRLRITTRLHACAAPDLERLNRLAQIVLHVEAAATLAGDVRHELATLAPSTQAIALSGWAIPAIWYRYAIASIEPLRRAFLARHLAGADLFLTPCLPQGVPDRDDVTTTSAGFQPRALAALHRHHAYVNYLGLPALVMPIGIDARGRPISIQALGAPGSEALLLAFAHQFALPFSTILQP</sequence>
<protein>
    <submittedName>
        <fullName evidence="2">Amidase</fullName>
        <ecNumber evidence="2">3.5.1.4</ecNumber>
    </submittedName>
</protein>
<feature type="domain" description="Amidase" evidence="1">
    <location>
        <begin position="1"/>
        <end position="264"/>
    </location>
</feature>
<evidence type="ECO:0000313" key="2">
    <source>
        <dbReference type="EMBL" id="SAI71660.1"/>
    </source>
</evidence>
<dbReference type="InterPro" id="IPR000120">
    <property type="entry name" value="Amidase"/>
</dbReference>
<keyword evidence="2" id="KW-0378">Hydrolase</keyword>
<dbReference type="PANTHER" id="PTHR11895">
    <property type="entry name" value="TRANSAMIDASE"/>
    <property type="match status" value="1"/>
</dbReference>
<reference evidence="2 3" key="1">
    <citation type="submission" date="2016-04" db="EMBL/GenBank/DDBJ databases">
        <authorList>
            <consortium name="Pathogen Informatics"/>
        </authorList>
    </citation>
    <scope>NUCLEOTIDE SEQUENCE [LARGE SCALE GENOMIC DNA]</scope>
    <source>
        <strain evidence="2 3">H044680328</strain>
    </source>
</reference>
<keyword evidence="3" id="KW-1185">Reference proteome</keyword>
<dbReference type="PATRIC" id="fig|123899.6.peg.2852"/>
<dbReference type="Proteomes" id="UP000076825">
    <property type="component" value="Chromosome 1"/>
</dbReference>
<proteinExistence type="predicted"/>
<dbReference type="InterPro" id="IPR023631">
    <property type="entry name" value="Amidase_dom"/>
</dbReference>
<gene>
    <name evidence="2" type="ORF">SAMEA3906487_02864</name>
</gene>
<accession>A0A157RPQ9</accession>
<dbReference type="Gene3D" id="3.90.1300.10">
    <property type="entry name" value="Amidase signature (AS) domain"/>
    <property type="match status" value="1"/>
</dbReference>
<dbReference type="EC" id="3.5.1.4" evidence="2"/>
<dbReference type="Pfam" id="PF01425">
    <property type="entry name" value="Amidase"/>
    <property type="match status" value="1"/>
</dbReference>
<evidence type="ECO:0000259" key="1">
    <source>
        <dbReference type="Pfam" id="PF01425"/>
    </source>
</evidence>
<dbReference type="SUPFAM" id="SSF75304">
    <property type="entry name" value="Amidase signature (AS) enzymes"/>
    <property type="match status" value="1"/>
</dbReference>
<dbReference type="KEGG" id="btrm:SAMEA390648702864"/>